<evidence type="ECO:0000313" key="12">
    <source>
        <dbReference type="EMBL" id="QYX73608.1"/>
    </source>
</evidence>
<protein>
    <recommendedName>
        <fullName evidence="8">Probable cytosol aminopeptidase</fullName>
        <ecNumber evidence="8">3.4.11.1</ecNumber>
    </recommendedName>
    <alternativeName>
        <fullName evidence="8">Leucine aminopeptidase</fullName>
        <shortName evidence="8">LAP</shortName>
        <ecNumber evidence="8">3.4.11.10</ecNumber>
    </alternativeName>
    <alternativeName>
        <fullName evidence="8">Leucyl aminopeptidase</fullName>
    </alternativeName>
</protein>
<feature type="binding site" evidence="8">
    <location>
        <position position="279"/>
    </location>
    <ligand>
        <name>Mn(2+)</name>
        <dbReference type="ChEBI" id="CHEBI:29035"/>
        <label>2</label>
    </ligand>
</feature>
<feature type="signal peptide" evidence="9">
    <location>
        <begin position="1"/>
        <end position="24"/>
    </location>
</feature>
<evidence type="ECO:0000256" key="3">
    <source>
        <dbReference type="ARBA" id="ARBA00009528"/>
    </source>
</evidence>
<dbReference type="PANTHER" id="PTHR11963">
    <property type="entry name" value="LEUCINE AMINOPEPTIDASE-RELATED"/>
    <property type="match status" value="1"/>
</dbReference>
<keyword evidence="5 8" id="KW-0645">Protease</keyword>
<dbReference type="SUPFAM" id="SSF53187">
    <property type="entry name" value="Zn-dependent exopeptidases"/>
    <property type="match status" value="1"/>
</dbReference>
<dbReference type="InterPro" id="IPR008283">
    <property type="entry name" value="Peptidase_M17_N"/>
</dbReference>
<organism evidence="12 13">
    <name type="scientific">Shewanella putrefaciens</name>
    <name type="common">Pseudomonas putrefaciens</name>
    <dbReference type="NCBI Taxonomy" id="24"/>
    <lineage>
        <taxon>Bacteria</taxon>
        <taxon>Pseudomonadati</taxon>
        <taxon>Pseudomonadota</taxon>
        <taxon>Gammaproteobacteria</taxon>
        <taxon>Alteromonadales</taxon>
        <taxon>Shewanellaceae</taxon>
        <taxon>Shewanella</taxon>
    </lineage>
</organism>
<dbReference type="InterPro" id="IPR043472">
    <property type="entry name" value="Macro_dom-like"/>
</dbReference>
<gene>
    <name evidence="8" type="primary">pepA</name>
    <name evidence="12" type="ORF">K3G22_04065</name>
</gene>
<proteinExistence type="inferred from homology"/>
<dbReference type="InterPro" id="IPR000819">
    <property type="entry name" value="Peptidase_M17_C"/>
</dbReference>
<dbReference type="InterPro" id="IPR011356">
    <property type="entry name" value="Leucine_aapep/pepB"/>
</dbReference>
<dbReference type="GeneID" id="67442407"/>
<dbReference type="EMBL" id="CP080635">
    <property type="protein sequence ID" value="QYX73608.1"/>
    <property type="molecule type" value="Genomic_DNA"/>
</dbReference>
<keyword evidence="6 8" id="KW-0378">Hydrolase</keyword>
<keyword evidence="8" id="KW-0479">Metal-binding</keyword>
<feature type="binding site" evidence="8">
    <location>
        <position position="279"/>
    </location>
    <ligand>
        <name>Mn(2+)</name>
        <dbReference type="ChEBI" id="CHEBI:29035"/>
        <label>1</label>
    </ligand>
</feature>
<evidence type="ECO:0000313" key="13">
    <source>
        <dbReference type="Proteomes" id="UP000827084"/>
    </source>
</evidence>
<comment type="cofactor">
    <cofactor evidence="8">
        <name>Mn(2+)</name>
        <dbReference type="ChEBI" id="CHEBI:29035"/>
    </cofactor>
    <text evidence="8">Binds 2 manganese ions per subunit.</text>
</comment>
<feature type="binding site" evidence="8">
    <location>
        <position position="357"/>
    </location>
    <ligand>
        <name>Mn(2+)</name>
        <dbReference type="ChEBI" id="CHEBI:29035"/>
        <label>1</label>
    </ligand>
</feature>
<feature type="active site" evidence="8">
    <location>
        <position position="286"/>
    </location>
</feature>
<sequence length="518" mass="54875">MKNKHKFMLSVMALACLNSLNANAETFSFDTRSSLNSDTLVLFQSVDSTTYGIDFLPQSTQDQLNLATADNSFAGKQGEILEILVPSEIDAKRVLLVGIGDATSLTPGEINNIGGNLAAKLETVPQASVRVLTKGLSATPLFASELAHGIELRSYRYTQFKASNHSEKNYQIAVDNLSANQKHRKNLEAIEAGVFLARDLTNAPAGIMYPESFANEARKLKSLGVKVTVLEAKDIERLNLGALAAVGKGSERPPRLVVAHWPGSKEAPIALVGKGITFDSGGYNIKATGTSIARMKSDMAGAATVLGTIKAMAVQKAPVNVVAIMPMAENMISGHAMIPGDVITTAQGLTVEVLNTDGEGRLVLADGLWYARENYKPSVIIDVATLTGSKVSALGSVYAGLFTDSEPLVQQLTYAGQQVGEKVWRLPLDQAYGDEIKSTIADLKNTGKEGSAGASSAAMFLKHFAGEQPWAHLDIAGNALTATDTAVVPTGATGYGVRLLSTWLTQPKALNENLAPST</sequence>
<evidence type="ECO:0000256" key="2">
    <source>
        <dbReference type="ARBA" id="ARBA00000967"/>
    </source>
</evidence>
<evidence type="ECO:0000259" key="10">
    <source>
        <dbReference type="Pfam" id="PF00883"/>
    </source>
</evidence>
<evidence type="ECO:0000256" key="8">
    <source>
        <dbReference type="HAMAP-Rule" id="MF_00181"/>
    </source>
</evidence>
<reference evidence="12 13" key="1">
    <citation type="submission" date="2021-08" db="EMBL/GenBank/DDBJ databases">
        <title>Shewanella putrefaciens YZ-J, complete genome.</title>
        <authorList>
            <person name="Yi Z."/>
        </authorList>
    </citation>
    <scope>NUCLEOTIDE SEQUENCE [LARGE SCALE GENOMIC DNA]</scope>
    <source>
        <strain evidence="12 13">YZ-J</strain>
    </source>
</reference>
<evidence type="ECO:0000256" key="7">
    <source>
        <dbReference type="ARBA" id="ARBA00023211"/>
    </source>
</evidence>
<feature type="binding site" evidence="8">
    <location>
        <position position="359"/>
    </location>
    <ligand>
        <name>Mn(2+)</name>
        <dbReference type="ChEBI" id="CHEBI:29035"/>
        <label>2</label>
    </ligand>
</feature>
<feature type="chain" id="PRO_5047349402" description="Probable cytosol aminopeptidase" evidence="9">
    <location>
        <begin position="25"/>
        <end position="518"/>
    </location>
</feature>
<dbReference type="SUPFAM" id="SSF52949">
    <property type="entry name" value="Macro domain-like"/>
    <property type="match status" value="1"/>
</dbReference>
<dbReference type="Gene3D" id="3.40.630.10">
    <property type="entry name" value="Zn peptidases"/>
    <property type="match status" value="1"/>
</dbReference>
<dbReference type="Pfam" id="PF00883">
    <property type="entry name" value="Peptidase_M17"/>
    <property type="match status" value="1"/>
</dbReference>
<evidence type="ECO:0000256" key="6">
    <source>
        <dbReference type="ARBA" id="ARBA00022801"/>
    </source>
</evidence>
<evidence type="ECO:0000256" key="4">
    <source>
        <dbReference type="ARBA" id="ARBA00022438"/>
    </source>
</evidence>
<keyword evidence="4 8" id="KW-0031">Aminopeptidase</keyword>
<feature type="active site" evidence="8">
    <location>
        <position position="361"/>
    </location>
</feature>
<evidence type="ECO:0000256" key="5">
    <source>
        <dbReference type="ARBA" id="ARBA00022670"/>
    </source>
</evidence>
<comment type="catalytic activity">
    <reaction evidence="1 8">
        <text>Release of an N-terminal amino acid, Xaa-|-Yaa-, in which Xaa is preferably Leu, but may be other amino acids including Pro although not Arg or Lys, and Yaa may be Pro. Amino acid amides and methyl esters are also readily hydrolyzed, but rates on arylamides are exceedingly low.</text>
        <dbReference type="EC" id="3.4.11.1"/>
    </reaction>
</comment>
<dbReference type="InterPro" id="IPR023042">
    <property type="entry name" value="Peptidase_M17_leu_NH2_pept"/>
</dbReference>
<comment type="subcellular location">
    <subcellularLocation>
        <location evidence="8">Cytoplasm</location>
    </subcellularLocation>
</comment>
<dbReference type="NCBIfam" id="NF002077">
    <property type="entry name" value="PRK00913.2-4"/>
    <property type="match status" value="1"/>
</dbReference>
<feature type="binding site" evidence="8">
    <location>
        <position position="298"/>
    </location>
    <ligand>
        <name>Mn(2+)</name>
        <dbReference type="ChEBI" id="CHEBI:29035"/>
        <label>2</label>
    </ligand>
</feature>
<keyword evidence="9" id="KW-0732">Signal</keyword>
<evidence type="ECO:0000256" key="9">
    <source>
        <dbReference type="SAM" id="SignalP"/>
    </source>
</evidence>
<dbReference type="EC" id="3.4.11.10" evidence="8"/>
<dbReference type="PANTHER" id="PTHR11963:SF23">
    <property type="entry name" value="CYTOSOL AMINOPEPTIDASE"/>
    <property type="match status" value="1"/>
</dbReference>
<feature type="binding site" evidence="8">
    <location>
        <position position="274"/>
    </location>
    <ligand>
        <name>Mn(2+)</name>
        <dbReference type="ChEBI" id="CHEBI:29035"/>
        <label>2</label>
    </ligand>
</feature>
<dbReference type="GO" id="GO:0004177">
    <property type="term" value="F:aminopeptidase activity"/>
    <property type="evidence" value="ECO:0007669"/>
    <property type="project" value="UniProtKB-KW"/>
</dbReference>
<dbReference type="RefSeq" id="WP_014609982.1">
    <property type="nucleotide sequence ID" value="NZ_CP028435.1"/>
</dbReference>
<evidence type="ECO:0000256" key="1">
    <source>
        <dbReference type="ARBA" id="ARBA00000135"/>
    </source>
</evidence>
<dbReference type="HAMAP" id="MF_00181">
    <property type="entry name" value="Cytosol_peptidase_M17"/>
    <property type="match status" value="1"/>
</dbReference>
<dbReference type="Proteomes" id="UP000827084">
    <property type="component" value="Chromosome"/>
</dbReference>
<feature type="domain" description="Peptidase M17 leucyl aminopeptidase N-terminal" evidence="11">
    <location>
        <begin position="42"/>
        <end position="163"/>
    </location>
</feature>
<name>A0ABX8XEE5_SHEPU</name>
<keyword evidence="13" id="KW-1185">Reference proteome</keyword>
<keyword evidence="8" id="KW-0963">Cytoplasm</keyword>
<evidence type="ECO:0000259" key="11">
    <source>
        <dbReference type="Pfam" id="PF02789"/>
    </source>
</evidence>
<dbReference type="Pfam" id="PF02789">
    <property type="entry name" value="Peptidase_M17_N"/>
    <property type="match status" value="1"/>
</dbReference>
<feature type="domain" description="Cytosol aminopeptidase" evidence="10">
    <location>
        <begin position="196"/>
        <end position="500"/>
    </location>
</feature>
<comment type="similarity">
    <text evidence="3 8">Belongs to the peptidase M17 family.</text>
</comment>
<dbReference type="PRINTS" id="PR00481">
    <property type="entry name" value="LAMNOPPTDASE"/>
</dbReference>
<comment type="catalytic activity">
    <reaction evidence="2 8">
        <text>Release of an N-terminal amino acid, preferentially leucine, but not glutamic or aspartic acids.</text>
        <dbReference type="EC" id="3.4.11.10"/>
    </reaction>
</comment>
<comment type="function">
    <text evidence="8">Presumably involved in the processing and regular turnover of intracellular proteins. Catalyzes the removal of unsubstituted N-terminal amino acids from various peptides.</text>
</comment>
<accession>A0ABX8XEE5</accession>
<dbReference type="Gene3D" id="3.40.220.10">
    <property type="entry name" value="Leucine Aminopeptidase, subunit E, domain 1"/>
    <property type="match status" value="1"/>
</dbReference>
<feature type="binding site" evidence="8">
    <location>
        <position position="359"/>
    </location>
    <ligand>
        <name>Mn(2+)</name>
        <dbReference type="ChEBI" id="CHEBI:29035"/>
        <label>1</label>
    </ligand>
</feature>
<dbReference type="CDD" id="cd00433">
    <property type="entry name" value="Peptidase_M17"/>
    <property type="match status" value="1"/>
</dbReference>
<keyword evidence="7 8" id="KW-0464">Manganese</keyword>
<dbReference type="EC" id="3.4.11.1" evidence="8"/>